<dbReference type="InterPro" id="IPR035968">
    <property type="entry name" value="ATP_synth_F1_ATPase_gsu"/>
</dbReference>
<dbReference type="PRINTS" id="PR00126">
    <property type="entry name" value="ATPASEGAMMA"/>
</dbReference>
<proteinExistence type="inferred from homology"/>
<dbReference type="InterPro" id="IPR000131">
    <property type="entry name" value="ATP_synth_F1_gsu"/>
</dbReference>
<dbReference type="SUPFAM" id="SSF52943">
    <property type="entry name" value="ATP synthase (F1-ATPase), gamma subunit"/>
    <property type="match status" value="1"/>
</dbReference>
<evidence type="ECO:0000256" key="4">
    <source>
        <dbReference type="ARBA" id="ARBA00022781"/>
    </source>
</evidence>
<evidence type="ECO:0000256" key="1">
    <source>
        <dbReference type="ARBA" id="ARBA00004170"/>
    </source>
</evidence>
<dbReference type="Gene3D" id="1.10.287.80">
    <property type="entry name" value="ATP synthase, gamma subunit, helix hairpin domain"/>
    <property type="match status" value="2"/>
</dbReference>
<dbReference type="AlphaFoldDB" id="A0A6A1VI61"/>
<keyword evidence="4" id="KW-0375">Hydrogen ion transport</keyword>
<reference evidence="9 10" key="1">
    <citation type="journal article" date="2019" name="Plant Biotechnol. J.">
        <title>The red bayberry genome and genetic basis of sex determination.</title>
        <authorList>
            <person name="Jia H.M."/>
            <person name="Jia H.J."/>
            <person name="Cai Q.L."/>
            <person name="Wang Y."/>
            <person name="Zhao H.B."/>
            <person name="Yang W.F."/>
            <person name="Wang G.Y."/>
            <person name="Li Y.H."/>
            <person name="Zhan D.L."/>
            <person name="Shen Y.T."/>
            <person name="Niu Q.F."/>
            <person name="Chang L."/>
            <person name="Qiu J."/>
            <person name="Zhao L."/>
            <person name="Xie H.B."/>
            <person name="Fu W.Y."/>
            <person name="Jin J."/>
            <person name="Li X.W."/>
            <person name="Jiao Y."/>
            <person name="Zhou C.C."/>
            <person name="Tu T."/>
            <person name="Chai C.Y."/>
            <person name="Gao J.L."/>
            <person name="Fan L.J."/>
            <person name="van de Weg E."/>
            <person name="Wang J.Y."/>
            <person name="Gao Z.S."/>
        </authorList>
    </citation>
    <scope>NUCLEOTIDE SEQUENCE [LARGE SCALE GENOMIC DNA]</scope>
    <source>
        <tissue evidence="9">Leaves</tissue>
    </source>
</reference>
<evidence type="ECO:0000256" key="3">
    <source>
        <dbReference type="ARBA" id="ARBA00022448"/>
    </source>
</evidence>
<dbReference type="OrthoDB" id="239812at2759"/>
<keyword evidence="10" id="KW-1185">Reference proteome</keyword>
<dbReference type="GO" id="GO:0045259">
    <property type="term" value="C:proton-transporting ATP synthase complex"/>
    <property type="evidence" value="ECO:0007669"/>
    <property type="project" value="UniProtKB-KW"/>
</dbReference>
<evidence type="ECO:0000256" key="2">
    <source>
        <dbReference type="ARBA" id="ARBA00007681"/>
    </source>
</evidence>
<protein>
    <submittedName>
        <fullName evidence="9">ATP synthase subunit gamma, mitochondrial</fullName>
    </submittedName>
</protein>
<evidence type="ECO:0000256" key="6">
    <source>
        <dbReference type="ARBA" id="ARBA00023136"/>
    </source>
</evidence>
<comment type="caution">
    <text evidence="9">The sequence shown here is derived from an EMBL/GenBank/DDBJ whole genome shotgun (WGS) entry which is preliminary data.</text>
</comment>
<evidence type="ECO:0000313" key="9">
    <source>
        <dbReference type="EMBL" id="KAB1211518.1"/>
    </source>
</evidence>
<dbReference type="EMBL" id="RXIC02000024">
    <property type="protein sequence ID" value="KAB1211518.1"/>
    <property type="molecule type" value="Genomic_DNA"/>
</dbReference>
<accession>A0A6A1VI61</accession>
<dbReference type="Pfam" id="PF00231">
    <property type="entry name" value="ATP-synt"/>
    <property type="match status" value="2"/>
</dbReference>
<keyword evidence="6" id="KW-0472">Membrane</keyword>
<comment type="subcellular location">
    <subcellularLocation>
        <location evidence="1">Membrane</location>
        <topology evidence="1">Peripheral membrane protein</topology>
    </subcellularLocation>
</comment>
<gene>
    <name evidence="9" type="ORF">CJ030_MR6G013260</name>
</gene>
<evidence type="ECO:0000256" key="5">
    <source>
        <dbReference type="ARBA" id="ARBA00023065"/>
    </source>
</evidence>
<sequence length="292" mass="32738">MSWFRELAPQGVRYISTQVGRCHSRYFSTFSSTVTLNFLCHSFKEYLVIELFIAVRTRMKSVKNIQKITKAMKMVAASKLQAIQPRAENSRGLWSPFIALLGDTPGPDKEVKYVILGEKGKAQLIRDSKKDIKVSISELQKNPLNYTQVYALEDDILKNVEYDALRIVFNKFRSVISFQPTMATVLSAEVVEREAEAGGKLGHLDSYEIEGGETKAEVLQNLVEFQFSCVLFNAVLENACSEEGARMPAMDSSTRNAGEMHDRLTLTYNRNRQASITTELTQIISGASALEG</sequence>
<dbReference type="CDD" id="cd12151">
    <property type="entry name" value="F1-ATPase_gamma"/>
    <property type="match status" value="1"/>
</dbReference>
<dbReference type="PANTHER" id="PTHR11693:SF22">
    <property type="entry name" value="ATP SYNTHASE SUBUNIT GAMMA, MITOCHONDRIAL"/>
    <property type="match status" value="1"/>
</dbReference>
<evidence type="ECO:0000313" key="10">
    <source>
        <dbReference type="Proteomes" id="UP000516437"/>
    </source>
</evidence>
<keyword evidence="3" id="KW-0813">Transport</keyword>
<evidence type="ECO:0000256" key="7">
    <source>
        <dbReference type="ARBA" id="ARBA00023196"/>
    </source>
</evidence>
<dbReference type="PANTHER" id="PTHR11693">
    <property type="entry name" value="ATP SYNTHASE GAMMA CHAIN"/>
    <property type="match status" value="1"/>
</dbReference>
<name>A0A6A1VI61_9ROSI</name>
<organism evidence="9 10">
    <name type="scientific">Morella rubra</name>
    <name type="common">Chinese bayberry</name>
    <dbReference type="NCBI Taxonomy" id="262757"/>
    <lineage>
        <taxon>Eukaryota</taxon>
        <taxon>Viridiplantae</taxon>
        <taxon>Streptophyta</taxon>
        <taxon>Embryophyta</taxon>
        <taxon>Tracheophyta</taxon>
        <taxon>Spermatophyta</taxon>
        <taxon>Magnoliopsida</taxon>
        <taxon>eudicotyledons</taxon>
        <taxon>Gunneridae</taxon>
        <taxon>Pentapetalae</taxon>
        <taxon>rosids</taxon>
        <taxon>fabids</taxon>
        <taxon>Fagales</taxon>
        <taxon>Myricaceae</taxon>
        <taxon>Morella</taxon>
    </lineage>
</organism>
<evidence type="ECO:0000256" key="8">
    <source>
        <dbReference type="ARBA" id="ARBA00023310"/>
    </source>
</evidence>
<keyword evidence="5" id="KW-0406">Ion transport</keyword>
<keyword evidence="8" id="KW-0066">ATP synthesis</keyword>
<keyword evidence="7" id="KW-0139">CF(1)</keyword>
<dbReference type="GO" id="GO:0046933">
    <property type="term" value="F:proton-transporting ATP synthase activity, rotational mechanism"/>
    <property type="evidence" value="ECO:0007669"/>
    <property type="project" value="InterPro"/>
</dbReference>
<dbReference type="Gene3D" id="3.40.1380.10">
    <property type="match status" value="1"/>
</dbReference>
<comment type="similarity">
    <text evidence="2">Belongs to the ATPase gamma chain family.</text>
</comment>
<dbReference type="Proteomes" id="UP000516437">
    <property type="component" value="Chromosome 6"/>
</dbReference>